<protein>
    <submittedName>
        <fullName evidence="1">Uncharacterized protein</fullName>
    </submittedName>
</protein>
<keyword evidence="2" id="KW-1185">Reference proteome</keyword>
<evidence type="ECO:0000313" key="1">
    <source>
        <dbReference type="EMBL" id="KRY39610.1"/>
    </source>
</evidence>
<sequence length="63" mass="6960">MIIHFSAKQHESNISQKFCIVTSGGMTVVCMYAVDLQVQCKVVSAYEAPHHNCCDNDLTKLGD</sequence>
<comment type="caution">
    <text evidence="1">The sequence shown here is derived from an EMBL/GenBank/DDBJ whole genome shotgun (WGS) entry which is preliminary data.</text>
</comment>
<evidence type="ECO:0000313" key="2">
    <source>
        <dbReference type="Proteomes" id="UP000054776"/>
    </source>
</evidence>
<accession>A0A0V1BRR8</accession>
<reference evidence="1 2" key="1">
    <citation type="submission" date="2015-01" db="EMBL/GenBank/DDBJ databases">
        <title>Evolution of Trichinella species and genotypes.</title>
        <authorList>
            <person name="Korhonen P.K."/>
            <person name="Edoardo P."/>
            <person name="Giuseppe L.R."/>
            <person name="Gasser R.B."/>
        </authorList>
    </citation>
    <scope>NUCLEOTIDE SEQUENCE [LARGE SCALE GENOMIC DNA]</scope>
    <source>
        <strain evidence="1">ISS3</strain>
    </source>
</reference>
<dbReference type="EMBL" id="JYDH01000017">
    <property type="protein sequence ID" value="KRY39610.1"/>
    <property type="molecule type" value="Genomic_DNA"/>
</dbReference>
<dbReference type="AlphaFoldDB" id="A0A0V1BRR8"/>
<gene>
    <name evidence="1" type="ORF">T01_15037</name>
</gene>
<organism evidence="1 2">
    <name type="scientific">Trichinella spiralis</name>
    <name type="common">Trichina worm</name>
    <dbReference type="NCBI Taxonomy" id="6334"/>
    <lineage>
        <taxon>Eukaryota</taxon>
        <taxon>Metazoa</taxon>
        <taxon>Ecdysozoa</taxon>
        <taxon>Nematoda</taxon>
        <taxon>Enoplea</taxon>
        <taxon>Dorylaimia</taxon>
        <taxon>Trichinellida</taxon>
        <taxon>Trichinellidae</taxon>
        <taxon>Trichinella</taxon>
    </lineage>
</organism>
<dbReference type="Proteomes" id="UP000054776">
    <property type="component" value="Unassembled WGS sequence"/>
</dbReference>
<dbReference type="InParanoid" id="A0A0V1BRR8"/>
<proteinExistence type="predicted"/>
<name>A0A0V1BRR8_TRISP</name>
<dbReference type="OrthoDB" id="5922014at2759"/>